<dbReference type="Pfam" id="PF00573">
    <property type="entry name" value="Ribosomal_L4"/>
    <property type="match status" value="1"/>
</dbReference>
<protein>
    <recommendedName>
        <fullName evidence="4">Large ribosomal subunit protein uL4</fullName>
    </recommendedName>
    <alternativeName>
        <fullName evidence="5">50S ribosomal protein L4</fullName>
    </alternativeName>
</protein>
<organism evidence="6 7">
    <name type="scientific">Candidatus Hodgkinia cicadicola</name>
    <dbReference type="NCBI Taxonomy" id="573658"/>
    <lineage>
        <taxon>Bacteria</taxon>
        <taxon>Pseudomonadati</taxon>
        <taxon>Pseudomonadota</taxon>
        <taxon>Alphaproteobacteria</taxon>
        <taxon>Hyphomicrobiales</taxon>
        <taxon>Candidatus Hodgkinia</taxon>
    </lineage>
</organism>
<evidence type="ECO:0000256" key="3">
    <source>
        <dbReference type="ARBA" id="ARBA00023274"/>
    </source>
</evidence>
<evidence type="ECO:0000256" key="5">
    <source>
        <dbReference type="ARBA" id="ARBA00035462"/>
    </source>
</evidence>
<dbReference type="PANTHER" id="PTHR10746:SF6">
    <property type="entry name" value="LARGE RIBOSOMAL SUBUNIT PROTEIN UL4M"/>
    <property type="match status" value="1"/>
</dbReference>
<keyword evidence="2" id="KW-0689">Ribosomal protein</keyword>
<keyword evidence="3" id="KW-0687">Ribonucleoprotein</keyword>
<comment type="caution">
    <text evidence="6">The sequence shown here is derived from an EMBL/GenBank/DDBJ whole genome shotgun (WGS) entry which is preliminary data.</text>
</comment>
<evidence type="ECO:0000313" key="6">
    <source>
        <dbReference type="EMBL" id="PIM95113.1"/>
    </source>
</evidence>
<keyword evidence="7" id="KW-1185">Reference proteome</keyword>
<sequence>MFCSRIDVISNVIRWELDKRRWYVSYIKIRSDSKYSNRKMYKQKGLGLARHSTKSASQFKGGYKYSAIKKIKNIKTNKRYTDVAIRSVLVEKVKDGKLFIINKLINVKNLVVLGLLIHTSNEDKQIIYAIKIGFYCMHWSKLNIFSLIKTKHIIFTSLAINKLYNNLIPKWQLITN</sequence>
<dbReference type="Gene3D" id="3.40.1370.10">
    <property type="match status" value="1"/>
</dbReference>
<gene>
    <name evidence="6" type="primary">rplD</name>
    <name evidence="6" type="ORF">magneo_256</name>
</gene>
<evidence type="ECO:0000313" key="7">
    <source>
        <dbReference type="Proteomes" id="UP000228684"/>
    </source>
</evidence>
<dbReference type="InterPro" id="IPR023574">
    <property type="entry name" value="Ribosomal_uL4_dom_sf"/>
</dbReference>
<dbReference type="PANTHER" id="PTHR10746">
    <property type="entry name" value="50S RIBOSOMAL PROTEIN L4"/>
    <property type="match status" value="1"/>
</dbReference>
<accession>A0ABX4MF40</accession>
<dbReference type="InterPro" id="IPR002136">
    <property type="entry name" value="Ribosomal_uL4"/>
</dbReference>
<evidence type="ECO:0000256" key="2">
    <source>
        <dbReference type="ARBA" id="ARBA00022980"/>
    </source>
</evidence>
<dbReference type="EMBL" id="NXGM01000095">
    <property type="protein sequence ID" value="PIM95113.1"/>
    <property type="molecule type" value="Genomic_DNA"/>
</dbReference>
<comment type="similarity">
    <text evidence="1">Belongs to the universal ribosomal protein uL4 family.</text>
</comment>
<dbReference type="InterPro" id="IPR013005">
    <property type="entry name" value="Ribosomal_uL4-like"/>
</dbReference>
<dbReference type="SUPFAM" id="SSF52166">
    <property type="entry name" value="Ribosomal protein L4"/>
    <property type="match status" value="1"/>
</dbReference>
<name>A0ABX4MF40_9HYPH</name>
<evidence type="ECO:0000256" key="1">
    <source>
        <dbReference type="ARBA" id="ARBA00010528"/>
    </source>
</evidence>
<evidence type="ECO:0000256" key="4">
    <source>
        <dbReference type="ARBA" id="ARBA00035244"/>
    </source>
</evidence>
<proteinExistence type="inferred from homology"/>
<reference evidence="6" key="1">
    <citation type="submission" date="2017-09" db="EMBL/GenBank/DDBJ databases">
        <authorList>
            <person name="Campbell M.A."/>
            <person name="Lukasik P."/>
            <person name="Simon C."/>
            <person name="McCutcheon J.P."/>
        </authorList>
    </citation>
    <scope>NUCLEOTIDE SEQUENCE [LARGE SCALE GENOMIC DNA]</scope>
    <source>
        <strain evidence="6">MAGNEO</strain>
    </source>
</reference>
<dbReference type="Proteomes" id="UP000228684">
    <property type="component" value="Unassembled WGS sequence"/>
</dbReference>